<protein>
    <submittedName>
        <fullName evidence="2">Uncharacterized protein</fullName>
    </submittedName>
</protein>
<proteinExistence type="predicted"/>
<dbReference type="AlphaFoldDB" id="A0A8H7XXQ7"/>
<organism evidence="2">
    <name type="scientific">Psilocybe cubensis</name>
    <name type="common">Psychedelic mushroom</name>
    <name type="synonym">Stropharia cubensis</name>
    <dbReference type="NCBI Taxonomy" id="181762"/>
    <lineage>
        <taxon>Eukaryota</taxon>
        <taxon>Fungi</taxon>
        <taxon>Dikarya</taxon>
        <taxon>Basidiomycota</taxon>
        <taxon>Agaricomycotina</taxon>
        <taxon>Agaricomycetes</taxon>
        <taxon>Agaricomycetidae</taxon>
        <taxon>Agaricales</taxon>
        <taxon>Agaricineae</taxon>
        <taxon>Strophariaceae</taxon>
        <taxon>Psilocybe</taxon>
    </lineage>
</organism>
<evidence type="ECO:0000313" key="2">
    <source>
        <dbReference type="EMBL" id="KAG5167548.1"/>
    </source>
</evidence>
<comment type="caution">
    <text evidence="2">The sequence shown here is derived from an EMBL/GenBank/DDBJ whole genome shotgun (WGS) entry which is preliminary data.</text>
</comment>
<feature type="compositionally biased region" description="Polar residues" evidence="1">
    <location>
        <begin position="33"/>
        <end position="49"/>
    </location>
</feature>
<feature type="region of interest" description="Disordered" evidence="1">
    <location>
        <begin position="1"/>
        <end position="49"/>
    </location>
</feature>
<sequence>MPKARKSKSSRSLRETVLSRQAGLAPKPAQPAPRSNHSAPVAGSSNLRTQPVFTAERTGAWTDCFAHGITFVEGCEDCEFHRSVVVRMQRNNDYIKSIGGTEEFIDLLKRMTSES</sequence>
<feature type="compositionally biased region" description="Basic residues" evidence="1">
    <location>
        <begin position="1"/>
        <end position="11"/>
    </location>
</feature>
<evidence type="ECO:0000256" key="1">
    <source>
        <dbReference type="SAM" id="MobiDB-lite"/>
    </source>
</evidence>
<accession>A0A8H7XXQ7</accession>
<dbReference type="EMBL" id="JAFIQS010000007">
    <property type="protein sequence ID" value="KAG5167548.1"/>
    <property type="molecule type" value="Genomic_DNA"/>
</dbReference>
<name>A0A8H7XXQ7_PSICU</name>
<reference evidence="2" key="1">
    <citation type="submission" date="2021-02" db="EMBL/GenBank/DDBJ databases">
        <title>Psilocybe cubensis genome.</title>
        <authorList>
            <person name="Mckernan K.J."/>
            <person name="Crawford S."/>
            <person name="Trippe A."/>
            <person name="Kane L.T."/>
            <person name="Mclaughlin S."/>
        </authorList>
    </citation>
    <scope>NUCLEOTIDE SEQUENCE [LARGE SCALE GENOMIC DNA]</scope>
    <source>
        <strain evidence="2">MGC-MH-2018</strain>
    </source>
</reference>
<gene>
    <name evidence="2" type="ORF">JR316_007899</name>
</gene>